<feature type="compositionally biased region" description="Low complexity" evidence="1">
    <location>
        <begin position="46"/>
        <end position="55"/>
    </location>
</feature>
<protein>
    <submittedName>
        <fullName evidence="3">Uncharacterized protein</fullName>
    </submittedName>
</protein>
<accession>A0A813KVY6</accession>
<evidence type="ECO:0000313" key="3">
    <source>
        <dbReference type="EMBL" id="CAE8717225.1"/>
    </source>
</evidence>
<evidence type="ECO:0000256" key="1">
    <source>
        <dbReference type="SAM" id="MobiDB-lite"/>
    </source>
</evidence>
<feature type="signal peptide" evidence="2">
    <location>
        <begin position="1"/>
        <end position="23"/>
    </location>
</feature>
<feature type="chain" id="PRO_5032957130" evidence="2">
    <location>
        <begin position="24"/>
        <end position="2583"/>
    </location>
</feature>
<proteinExistence type="predicted"/>
<gene>
    <name evidence="3" type="ORF">PGLA2088_LOCUS39439</name>
</gene>
<feature type="region of interest" description="Disordered" evidence="1">
    <location>
        <begin position="2008"/>
        <end position="2045"/>
    </location>
</feature>
<sequence>MAPPLFLACAAAVICGLHCFARATDTHEEVQDSSCSSREDEETTTRQNSLLQRRSQASSQAMAAELLMEEVNNSTTKRRSSAKPGGAFEGCPADPNPASWATKSRYELPLVQSGASDCAAQELRLQNADSKGKISSTCCKASSLGCAGCASTSDGVKCAACVGGYQLKDGACSICENSAGWLNDAGDSCYKATCSDKKHRGLSSNHACCKCGGGHREATPFAFNSVNLVLAASSISPDFSPIPRTASKYSVDSECELSKYGLSVNGETGALELSKGCKTIGCGATEPFSVHCTLTAHQTPALDATAAVSVSASRFSYGQTHLIAGPSALTFKPILGVTSASMACVPSSAESWLKVSADGTLTVSSSSNRNDLKKLAGLTGTQMGLVGGRCAVTAIVGNKKAKTMVAVFVPQVWESFSYDVVNVYAAVGESALPMKVTGVSEELLAPSRFSVACESGISGAPFAFDAVTGVATVDGHVAFTLDVASGTLEVAPSKALEKTLDDHLADDTTRKTFSLSCKVYGHYEFLEQPLGLPARMVASPAIKLQLRDNTCWVKRVSNFVGKTKKSSSSDLKSCWRSCRLAPDCTDFAVVSGGCYFMDGLCTRPEETCALKKQSVYTKIPRCGERNTCVAITDSKQGWVSGMYCPVGDSTTGPVYKKEGPTIPDTLYLAKYEKTRDGSKSGCATGRYAIKQADPSQDFDDPESSYIELKGATVKCIQINSDFVDKVFSQGLATAGEIYGEVSGLFCGAPNTTSSDPEADNEEGKEKGTAVATLVIDDPATKEEADHWAHPCECFPETWGAVAPVTDDSFTSVPAGSGNIFTPAPFEIVSGTFTCEDEYIIDGKVIIPDEEDASEPETCEVACKSKSGCLFFFEGEVASQKQCRLYTACNTLVREPGLTGTLKAMPTPKKQYCRVADPEKCWAVSGRRSLLRASRAKDRLSCEWMDLISQCDHKLLMGGAGVEKCARCTYKDAGTQSFGHKTVIPTSFAHGQKLGVSCWQERFRAAPVASGSKSGGETLTCVSGSWMDTSGQPGLSNFACGACLQVVSPPYMQLDSRNQQELYFASILEVQIKTMSKTERSMLRSGVLTGQLDSSGGGNGKDLLHCAGDCDKDADCNGVLRCFQRSGYTSVPGCFGKGTRDWDYCVLPAHIIKSYVSVNGNYNNVLSECQGQCSGDSSCSGSLKCWTAGGFAPGCKTSSSVKVCYDPSNYKTVDSSPGGDGKGKLLEGMGDCDSDSDCQGSLKCFERGDQNPAFVTGLKGTMSKGWDYCYNPSAGGASKSYKYVGNNRRRSASMRLGVCQGDCDYDSDCASGLKCFQRDNGQDAPGCLNRPPTDYDVCYDPNAPKSVTTDNSPGGGGKRKLFVCEGDCDSDDDCQGSLKCFQRDKYEKIPGCRGSGKSGWDYCASYGTKAVELISDPYRASLGECEGDCDSDSHCATGLKCFQRNGDAPIPGCEGNSAKSSWDYCYDPAKAIQLGSDLDLSVVGFVMKTVPTVPSTEKVFESTGSPGTCLEVDPTSGFKATKCSDPPNDRQLISAGDLPKVMNTLFSAATQGLVPSPKDFETSKKYKDAGLKDFLLEQDCEDNALSAFGFRDKDADGKLEIFAACSQATGLGTPSEHVAVLGGELVMEFSTCTADHSDTNANIYYTINGKSRSKLGKTGRAKGDTDKITVSYDEPFEKMVIESTSSDGWKICRIKFAGEEVPTAAIEIDRSELPFWIDTDGGGSTKKFVTISGNRMPQELAFARMECGLGQAMSYIKKEANRFVYRCSYIAGLGACRPWNTEQLDTSSGQFDVLKDLHVVCPEGHVLQSLIAEESTGGQWIRYRYTCCSSAGTPVAVKPTGRFLENLLQDYEGIYCPSHRDDSGRLSFQRAYAFKSSDKSKPSELTYNRNELKWCISPSRRRRGAAEVSCFSSDVANPLDASVAGATFEAVPLSDFDGQFAGAGVGKAAGGGRRKKPELIKFGAIEPKYAEECKDEVTPGTSSFDVELMNKEGLSLPDGNPCKNIAGKWTVSEGPPKFRGGPPTITREGEGSAWSTHGYDGSDTEWGAGTTYDQTIGCRGREISRDMKAADWAHGHDTRDGVMDIAHALYSLPCALAPDVAVAPLGFGPSFPTGGICESILDRVLTGAKFINDQVSIENDFQWAKGDTADCNSLQNFYARTFCDLHCLRDTVKTGDKAILKSLEGAVDVMGKNTDALLEYYSANLQDSIDGLKETKGSSLLEDAETMKGQMDGMFLEMSQMLSTEVTLSGRSTASRALDHFSALFDDSQGFQGGNASTLMPQLLQETENLHSVISLASSDRPSSAAHVASRSASLLGEMQKTLKARVHVIGVYHTLAQDAKARQSSLTTMARQAVTSADVLDEVRHESTLSFLLDLDRTWWALREHLDSYIEKSGEQTKAYKSSFMLLDSYTLKCTAGFSDMNLAYRKAMQAETAAHSQLRRTWTGVSSLLGLLAGQIEDGSAFLRLGRLDVAALSASNFGSERERSVVCAAAPGKEAAALVQKAIEKASKQGLVEQTWSQIRTVFMEMPFLRSRFLNGGLEPPGVQDVLDAWWRVASSYKHAVEQRGTLATEVLERLRRTSCA</sequence>
<feature type="region of interest" description="Disordered" evidence="1">
    <location>
        <begin position="30"/>
        <end position="55"/>
    </location>
</feature>
<evidence type="ECO:0000256" key="2">
    <source>
        <dbReference type="SAM" id="SignalP"/>
    </source>
</evidence>
<feature type="region of interest" description="Disordered" evidence="1">
    <location>
        <begin position="71"/>
        <end position="93"/>
    </location>
</feature>
<evidence type="ECO:0000313" key="4">
    <source>
        <dbReference type="Proteomes" id="UP000626109"/>
    </source>
</evidence>
<dbReference type="Proteomes" id="UP000626109">
    <property type="component" value="Unassembled WGS sequence"/>
</dbReference>
<organism evidence="3 4">
    <name type="scientific">Polarella glacialis</name>
    <name type="common">Dinoflagellate</name>
    <dbReference type="NCBI Taxonomy" id="89957"/>
    <lineage>
        <taxon>Eukaryota</taxon>
        <taxon>Sar</taxon>
        <taxon>Alveolata</taxon>
        <taxon>Dinophyceae</taxon>
        <taxon>Suessiales</taxon>
        <taxon>Suessiaceae</taxon>
        <taxon>Polarella</taxon>
    </lineage>
</organism>
<keyword evidence="2" id="KW-0732">Signal</keyword>
<name>A0A813KVY6_POLGL</name>
<reference evidence="3" key="1">
    <citation type="submission" date="2021-02" db="EMBL/GenBank/DDBJ databases">
        <authorList>
            <person name="Dougan E. K."/>
            <person name="Rhodes N."/>
            <person name="Thang M."/>
            <person name="Chan C."/>
        </authorList>
    </citation>
    <scope>NUCLEOTIDE SEQUENCE</scope>
</reference>
<dbReference type="EMBL" id="CAJNNW010033124">
    <property type="protein sequence ID" value="CAE8717225.1"/>
    <property type="molecule type" value="Genomic_DNA"/>
</dbReference>
<comment type="caution">
    <text evidence="3">The sequence shown here is derived from an EMBL/GenBank/DDBJ whole genome shotgun (WGS) entry which is preliminary data.</text>
</comment>